<dbReference type="InterPro" id="IPR002401">
    <property type="entry name" value="Cyt_P450_E_grp-I"/>
</dbReference>
<dbReference type="PRINTS" id="PR00463">
    <property type="entry name" value="EP450I"/>
</dbReference>
<name>G9NKI2_HYPAI</name>
<dbReference type="GO" id="GO:0016705">
    <property type="term" value="F:oxidoreductase activity, acting on paired donors, with incorporation or reduction of molecular oxygen"/>
    <property type="evidence" value="ECO:0007669"/>
    <property type="project" value="InterPro"/>
</dbReference>
<dbReference type="InterPro" id="IPR036396">
    <property type="entry name" value="Cyt_P450_sf"/>
</dbReference>
<keyword evidence="2 5" id="KW-0479">Metal-binding</keyword>
<comment type="caution">
    <text evidence="7">The sequence shown here is derived from an EMBL/GenBank/DDBJ whole genome shotgun (WGS) entry which is preliminary data.</text>
</comment>
<keyword evidence="3 6" id="KW-0560">Oxidoreductase</keyword>
<dbReference type="InterPro" id="IPR050364">
    <property type="entry name" value="Cytochrome_P450_fung"/>
</dbReference>
<dbReference type="AlphaFoldDB" id="G9NKI2"/>
<dbReference type="OrthoDB" id="1103324at2759"/>
<evidence type="ECO:0000256" key="4">
    <source>
        <dbReference type="ARBA" id="ARBA00023004"/>
    </source>
</evidence>
<dbReference type="PANTHER" id="PTHR46300">
    <property type="entry name" value="P450, PUTATIVE (EUROFUNG)-RELATED-RELATED"/>
    <property type="match status" value="1"/>
</dbReference>
<gene>
    <name evidence="7" type="ORF">TRIATDRAFT_214400</name>
</gene>
<dbReference type="PRINTS" id="PR00385">
    <property type="entry name" value="P450"/>
</dbReference>
<dbReference type="PANTHER" id="PTHR46300:SF8">
    <property type="entry name" value="CYTOCHROME P450 2E1"/>
    <property type="match status" value="1"/>
</dbReference>
<dbReference type="GO" id="GO:0004497">
    <property type="term" value="F:monooxygenase activity"/>
    <property type="evidence" value="ECO:0007669"/>
    <property type="project" value="UniProtKB-KW"/>
</dbReference>
<dbReference type="eggNOG" id="KOG0156">
    <property type="taxonomic scope" value="Eukaryota"/>
</dbReference>
<dbReference type="HOGENOM" id="CLU_001570_2_1_1"/>
<keyword evidence="6" id="KW-0503">Monooxygenase</keyword>
<protein>
    <recommendedName>
        <fullName evidence="9">Cytochrome P450</fullName>
    </recommendedName>
</protein>
<keyword evidence="4 5" id="KW-0408">Iron</keyword>
<dbReference type="Pfam" id="PF00067">
    <property type="entry name" value="p450"/>
    <property type="match status" value="1"/>
</dbReference>
<organism evidence="7 8">
    <name type="scientific">Hypocrea atroviridis (strain ATCC 20476 / IMI 206040)</name>
    <name type="common">Trichoderma atroviride</name>
    <dbReference type="NCBI Taxonomy" id="452589"/>
    <lineage>
        <taxon>Eukaryota</taxon>
        <taxon>Fungi</taxon>
        <taxon>Dikarya</taxon>
        <taxon>Ascomycota</taxon>
        <taxon>Pezizomycotina</taxon>
        <taxon>Sordariomycetes</taxon>
        <taxon>Hypocreomycetidae</taxon>
        <taxon>Hypocreales</taxon>
        <taxon>Hypocreaceae</taxon>
        <taxon>Trichoderma</taxon>
    </lineage>
</organism>
<dbReference type="GO" id="GO:0005506">
    <property type="term" value="F:iron ion binding"/>
    <property type="evidence" value="ECO:0007669"/>
    <property type="project" value="InterPro"/>
</dbReference>
<dbReference type="Gene3D" id="1.10.630.10">
    <property type="entry name" value="Cytochrome P450"/>
    <property type="match status" value="1"/>
</dbReference>
<keyword evidence="8" id="KW-1185">Reference proteome</keyword>
<feature type="binding site" description="axial binding residue" evidence="5">
    <location>
        <position position="424"/>
    </location>
    <ligand>
        <name>heme</name>
        <dbReference type="ChEBI" id="CHEBI:30413"/>
    </ligand>
    <ligandPart>
        <name>Fe</name>
        <dbReference type="ChEBI" id="CHEBI:18248"/>
    </ligandPart>
</feature>
<reference evidence="7 8" key="1">
    <citation type="journal article" date="2011" name="Genome Biol.">
        <title>Comparative genome sequence analysis underscores mycoparasitism as the ancestral life style of Trichoderma.</title>
        <authorList>
            <person name="Kubicek C.P."/>
            <person name="Herrera-Estrella A."/>
            <person name="Seidl-Seiboth V."/>
            <person name="Martinez D.A."/>
            <person name="Druzhinina I.S."/>
            <person name="Thon M."/>
            <person name="Zeilinger S."/>
            <person name="Casas-Flores S."/>
            <person name="Horwitz B.A."/>
            <person name="Mukherjee P.K."/>
            <person name="Mukherjee M."/>
            <person name="Kredics L."/>
            <person name="Alcaraz L.D."/>
            <person name="Aerts A."/>
            <person name="Antal Z."/>
            <person name="Atanasova L."/>
            <person name="Cervantes-Badillo M.G."/>
            <person name="Challacombe J."/>
            <person name="Chertkov O."/>
            <person name="McCluskey K."/>
            <person name="Coulpier F."/>
            <person name="Deshpande N."/>
            <person name="von Doehren H."/>
            <person name="Ebbole D.J."/>
            <person name="Esquivel-Naranjo E.U."/>
            <person name="Fekete E."/>
            <person name="Flipphi M."/>
            <person name="Glaser F."/>
            <person name="Gomez-Rodriguez E.Y."/>
            <person name="Gruber S."/>
            <person name="Han C."/>
            <person name="Henrissat B."/>
            <person name="Hermosa R."/>
            <person name="Hernandez-Onate M."/>
            <person name="Karaffa L."/>
            <person name="Kosti I."/>
            <person name="Le Crom S."/>
            <person name="Lindquist E."/>
            <person name="Lucas S."/>
            <person name="Luebeck M."/>
            <person name="Luebeck P.S."/>
            <person name="Margeot A."/>
            <person name="Metz B."/>
            <person name="Misra M."/>
            <person name="Nevalainen H."/>
            <person name="Omann M."/>
            <person name="Packer N."/>
            <person name="Perrone G."/>
            <person name="Uresti-Rivera E.E."/>
            <person name="Salamov A."/>
            <person name="Schmoll M."/>
            <person name="Seiboth B."/>
            <person name="Shapiro H."/>
            <person name="Sukno S."/>
            <person name="Tamayo-Ramos J.A."/>
            <person name="Tisch D."/>
            <person name="Wiest A."/>
            <person name="Wilkinson H.H."/>
            <person name="Zhang M."/>
            <person name="Coutinho P.M."/>
            <person name="Kenerley C.M."/>
            <person name="Monte E."/>
            <person name="Baker S.E."/>
            <person name="Grigoriev I.V."/>
        </authorList>
    </citation>
    <scope>NUCLEOTIDE SEQUENCE [LARGE SCALE GENOMIC DNA]</scope>
    <source>
        <strain evidence="8">ATCC 20476 / IMI 206040</strain>
    </source>
</reference>
<evidence type="ECO:0000256" key="6">
    <source>
        <dbReference type="RuleBase" id="RU000461"/>
    </source>
</evidence>
<keyword evidence="5 6" id="KW-0349">Heme</keyword>
<evidence type="ECO:0000256" key="5">
    <source>
        <dbReference type="PIRSR" id="PIRSR602401-1"/>
    </source>
</evidence>
<evidence type="ECO:0000313" key="8">
    <source>
        <dbReference type="Proteomes" id="UP000005426"/>
    </source>
</evidence>
<dbReference type="PROSITE" id="PS00086">
    <property type="entry name" value="CYTOCHROME_P450"/>
    <property type="match status" value="1"/>
</dbReference>
<sequence>MAFMTRRYKRTMIYTDARFAGVPILGNLPQVPLTHSWLKFKQWADQYGPLYSLSLAGNRHVVVSTEKIANDLLRGRGNIYSSRPHLPMSCELLSHNLRPVLLPYNDLWRKGRKLMHSLASESAAPAYEPVQMRESFRLLKDLLADPNNYETWFERFSAGLVLQLAYGKTVETGDEPIVRDILEVVHTLERVISPGAYLVDTFPILMWLPKWLAPFKREADGLHQRELSLFRKNIDDVRAEIANGDQTPSFCRSWLEKEHSFGLNTDEAAYAIGTMFEAGAGTTAAALMSFMLSMVHHPEWQRRLQQELDAVVGNSRLPDFDDMPRLPTVRAIVKETLRWRPVTAGGVPHQLIKDDVYEGVFLPAGTSIHANQWAIHRDAALYPDAENFRPERWLEPCWPTYREPLTQFPNLQNFSAFGFGRRICPGQAIAERSLNIAAARVGWGCTVSKLKGVEVPLYDYTTGLNVQPNKFRFNLEARGTHVLKVLGDKAKDSGGSNGA</sequence>
<dbReference type="Proteomes" id="UP000005426">
    <property type="component" value="Unassembled WGS sequence"/>
</dbReference>
<dbReference type="InterPro" id="IPR001128">
    <property type="entry name" value="Cyt_P450"/>
</dbReference>
<dbReference type="OMA" id="NIFTWDQ"/>
<dbReference type="GO" id="GO:0020037">
    <property type="term" value="F:heme binding"/>
    <property type="evidence" value="ECO:0007669"/>
    <property type="project" value="InterPro"/>
</dbReference>
<evidence type="ECO:0000256" key="1">
    <source>
        <dbReference type="ARBA" id="ARBA00010617"/>
    </source>
</evidence>
<evidence type="ECO:0000256" key="2">
    <source>
        <dbReference type="ARBA" id="ARBA00022723"/>
    </source>
</evidence>
<evidence type="ECO:0008006" key="9">
    <source>
        <dbReference type="Google" id="ProtNLM"/>
    </source>
</evidence>
<accession>G9NKI2</accession>
<evidence type="ECO:0000256" key="3">
    <source>
        <dbReference type="ARBA" id="ARBA00023002"/>
    </source>
</evidence>
<comment type="cofactor">
    <cofactor evidence="5">
        <name>heme</name>
        <dbReference type="ChEBI" id="CHEBI:30413"/>
    </cofactor>
</comment>
<dbReference type="SUPFAM" id="SSF48264">
    <property type="entry name" value="Cytochrome P450"/>
    <property type="match status" value="1"/>
</dbReference>
<dbReference type="STRING" id="452589.G9NKI2"/>
<dbReference type="CDD" id="cd11065">
    <property type="entry name" value="CYP64-like"/>
    <property type="match status" value="1"/>
</dbReference>
<comment type="similarity">
    <text evidence="1 6">Belongs to the cytochrome P450 family.</text>
</comment>
<dbReference type="InterPro" id="IPR017972">
    <property type="entry name" value="Cyt_P450_CS"/>
</dbReference>
<proteinExistence type="inferred from homology"/>
<dbReference type="EMBL" id="ABDG02000018">
    <property type="protein sequence ID" value="EHK48405.1"/>
    <property type="molecule type" value="Genomic_DNA"/>
</dbReference>
<evidence type="ECO:0000313" key="7">
    <source>
        <dbReference type="EMBL" id="EHK48405.1"/>
    </source>
</evidence>